<dbReference type="GO" id="GO:0098632">
    <property type="term" value="F:cell-cell adhesion mediator activity"/>
    <property type="evidence" value="ECO:0007669"/>
    <property type="project" value="TreeGrafter"/>
</dbReference>
<dbReference type="GO" id="GO:0005509">
    <property type="term" value="F:calcium ion binding"/>
    <property type="evidence" value="ECO:0007669"/>
    <property type="project" value="InterPro"/>
</dbReference>
<comment type="caution">
    <text evidence="5">The sequence shown here is derived from an EMBL/GenBank/DDBJ whole genome shotgun (WGS) entry which is preliminary data.</text>
</comment>
<gene>
    <name evidence="5" type="ORF">BGE01nite_32320</name>
</gene>
<dbReference type="InterPro" id="IPR011050">
    <property type="entry name" value="Pectin_lyase_fold/virulence"/>
</dbReference>
<dbReference type="Gene3D" id="2.60.40.10">
    <property type="entry name" value="Immunoglobulins"/>
    <property type="match status" value="6"/>
</dbReference>
<dbReference type="InterPro" id="IPR013783">
    <property type="entry name" value="Ig-like_fold"/>
</dbReference>
<dbReference type="SMART" id="SM00409">
    <property type="entry name" value="IG"/>
    <property type="match status" value="5"/>
</dbReference>
<dbReference type="PANTHER" id="PTHR10075">
    <property type="entry name" value="BASIGIN RELATED"/>
    <property type="match status" value="1"/>
</dbReference>
<accession>A0A512MC60</accession>
<evidence type="ECO:0000313" key="6">
    <source>
        <dbReference type="Proteomes" id="UP000321577"/>
    </source>
</evidence>
<dbReference type="Pfam" id="PF05345">
    <property type="entry name" value="He_PIG"/>
    <property type="match status" value="1"/>
</dbReference>
<dbReference type="CDD" id="cd00096">
    <property type="entry name" value="Ig"/>
    <property type="match status" value="3"/>
</dbReference>
<evidence type="ECO:0000256" key="2">
    <source>
        <dbReference type="ARBA" id="ARBA00023319"/>
    </source>
</evidence>
<dbReference type="InterPro" id="IPR003599">
    <property type="entry name" value="Ig_sub"/>
</dbReference>
<reference evidence="5 6" key="1">
    <citation type="submission" date="2019-07" db="EMBL/GenBank/DDBJ databases">
        <title>Whole genome shotgun sequence of Brevifollis gellanilyticus NBRC 108608.</title>
        <authorList>
            <person name="Hosoyama A."/>
            <person name="Uohara A."/>
            <person name="Ohji S."/>
            <person name="Ichikawa N."/>
        </authorList>
    </citation>
    <scope>NUCLEOTIDE SEQUENCE [LARGE SCALE GENOMIC DNA]</scope>
    <source>
        <strain evidence="5 6">NBRC 108608</strain>
    </source>
</reference>
<dbReference type="PANTHER" id="PTHR10075:SF101">
    <property type="entry name" value="ZWEI IG DOMAIN PROTEIN ZIG-3"/>
    <property type="match status" value="1"/>
</dbReference>
<dbReference type="Gene3D" id="2.160.20.20">
    <property type="match status" value="1"/>
</dbReference>
<dbReference type="SUPFAM" id="SSF51126">
    <property type="entry name" value="Pectin lyase-like"/>
    <property type="match status" value="2"/>
</dbReference>
<dbReference type="Pfam" id="PF07679">
    <property type="entry name" value="I-set"/>
    <property type="match status" value="2"/>
</dbReference>
<evidence type="ECO:0000259" key="4">
    <source>
        <dbReference type="PROSITE" id="PS50835"/>
    </source>
</evidence>
<dbReference type="GO" id="GO:0007156">
    <property type="term" value="P:homophilic cell adhesion via plasma membrane adhesion molecules"/>
    <property type="evidence" value="ECO:0007669"/>
    <property type="project" value="TreeGrafter"/>
</dbReference>
<dbReference type="SUPFAM" id="SSF48726">
    <property type="entry name" value="Immunoglobulin"/>
    <property type="match status" value="5"/>
</dbReference>
<dbReference type="InterPro" id="IPR015919">
    <property type="entry name" value="Cadherin-like_sf"/>
</dbReference>
<keyword evidence="6" id="KW-1185">Reference proteome</keyword>
<dbReference type="InterPro" id="IPR007110">
    <property type="entry name" value="Ig-like_dom"/>
</dbReference>
<keyword evidence="2" id="KW-0393">Immunoglobulin domain</keyword>
<dbReference type="Proteomes" id="UP000321577">
    <property type="component" value="Unassembled WGS sequence"/>
</dbReference>
<dbReference type="EMBL" id="BKAG01000023">
    <property type="protein sequence ID" value="GEP43941.1"/>
    <property type="molecule type" value="Genomic_DNA"/>
</dbReference>
<evidence type="ECO:0000256" key="1">
    <source>
        <dbReference type="ARBA" id="ARBA00022729"/>
    </source>
</evidence>
<organism evidence="5 6">
    <name type="scientific">Brevifollis gellanilyticus</name>
    <dbReference type="NCBI Taxonomy" id="748831"/>
    <lineage>
        <taxon>Bacteria</taxon>
        <taxon>Pseudomonadati</taxon>
        <taxon>Verrucomicrobiota</taxon>
        <taxon>Verrucomicrobiia</taxon>
        <taxon>Verrucomicrobiales</taxon>
        <taxon>Verrucomicrobiaceae</taxon>
    </lineage>
</organism>
<dbReference type="InterPro" id="IPR003598">
    <property type="entry name" value="Ig_sub2"/>
</dbReference>
<dbReference type="OrthoDB" id="9807519at2"/>
<feature type="domain" description="Ig-like" evidence="4">
    <location>
        <begin position="1932"/>
        <end position="2011"/>
    </location>
</feature>
<dbReference type="RefSeq" id="WP_146851501.1">
    <property type="nucleotide sequence ID" value="NZ_BKAG01000023.1"/>
</dbReference>
<evidence type="ECO:0000256" key="3">
    <source>
        <dbReference type="SAM" id="SignalP"/>
    </source>
</evidence>
<sequence length="2583" mass="263016">MKSPLRHSLLRALLLLSATPVLATDVIKTWTGTASNALNAVGNWNNNTRPTFPADQSTDALVYAGAGAGPVNVNVDATAKSITVSGPQKIVILGQNTSYDFRGAFALRLGDNFTGTVQPNTGTITNNSEATVTFTTSGGLFFNFGSLNAAVSPFYVSSDSFVNIGGGLATANRNLLVTGPANTTFETLIQGAGTQATAGGHLIKDGSGTLFLNGASPAWEGRIFINNGALRINKPASLGSVLADTSVAGGTATGKLELAANIVVNEALQLGARADATSASIANVSGSNTIAGTIGLGTGGTDYVIESTAGTLNLDGAIGYTTASGSTNLTLRGEGSGTVHGAIGVGGNAISIIKAGTGTWSLEGQNAFTGGVTVQAGRLNLKTGSSTLSSLAIANNASVSVHVAAAGQSLNTTSLTVEGTSNTALDLDVGSFGNPTAPVISSQNVSITGTAGIAVKGSGITTGQIPLIDYTGTLGGAGFAGLILSELPARVVANLVDDTVNTRVVLNVSAIDRPRWTGEVNGDWDANDGTGIGTLNWREVASGSLTRYLQTLTGSDSVLFDDSASGPTLVNLTAALTPSQVVVDNSVKDYTFTGTGNLTGTGGLTKRGTGTLHIVNGTNHTYTGTTTIEAGVVRLGDGIQALSGSLGTGPVINNGSIVLNRPDSYTLVGDISGTGSLTKLTAGTTTISGNNSFTGLVNINEGTLRLGNGRALGGIEAGTTVAEGAALDLGSQLVSEGEVVSASGHGIDGSGVILNTGSGSANVGLKKLILTGPSSIGGTGRWDIRDVPGGLEVHGHELAKVGSNTIALANLGETGIGSLSITGTSSRLTFEGDTTLGNQPGSITVGFGGQLGFENNTVNNTKPIILNGGQINALAGITNVVASPITLQTDSSVNVAASTEIVLSGKISGPGSLTKTTGGTLKLTHDQNDYQGTTTISAGPLWIGNDGPTGSVPAGNIIISAGNLIVRRWGELTLNQTLSGAGGFQISNVAYTVPQQVTLTADNTFTGAVTHARGTLRITHSHALGQGAKLVNIQGGRPTLILDGSLGNLTLSSDLTFRLSSDGPQGGIQNIAGDNVIQGQINLFNQNGGHGRIRGDAGSLTLNGDIRLIPVADHAATTGNRQLQLDGDVGGTINGVIRGPELLDDTRVLPLIKDGTGTWTLNGVNTYTGATTLNAGKLKLGPLASIAKTPTIDVLAPATLDVSDVTGGFSLAASQTLRGYGTVQGATTLPTGSTFAPGTAAVASTFNFTNNLTLAGGRVQVNFNSPTTTTAEVDDVINVGGDLTVSAPSIIDVTPTGHPLTGSYRLFNYTGALVGDLGTLSFTNPTRYALSLDTTTPGQVNLVVGGSLANLTWSGNGTTNVWDNTTPASWNTGVETFFQTDAVTFDDSSANTTVTLAGTLLPSAVTVNSSQNYTFSGSGGIGGYAGLTKTGTGTLTINTVNALQGKVKISGGSIVLGATGRFNATRWIEVDEGATFDVQALTAGFTLGGNITDARVISGRGTLNGNFIINSAGIISPGDSGVHTNVFPVGDGVGRLTFGGNLTLAAAAQPGVPRLILGLAGPTATVENPLDTATVEAFGSTVSAEHDSLLIGGTLALDAGSTIRIDLVGGYVPANGDVFNILDFTTLNLDATADGTPFDPALAVNLELPELPVGLFWNRSLFASHGLLFISPEPPVVGAILVTPGDTVNPGVEVTLSTEVTGLEPYSYQWKLDGFPIVGATQPTYVFTAAEAHQGTYTVTVTNPAGPTTSTSAVVNVNNQVQITAHPQNRTQNPGTNVSFSVAATGTGVLSYQWRKGGEPIEGATGIEFSLTNITEADQAAYDVVVTNIVGPVTSTAAQLIVNDAASIAQHPQLQGGLQNGSATFTVTPGGTGPFTYQWRKGVQNIPASNSPSLTLNSLQLEDAGLYSVIVSNSFSSATSNEARLVVANGTPVVATLSASQIVATTTNVSLSVLAFGEGTLKYQWYRNNAKINGATAAVLNINNVALTHAGTYKVEVTAATTVTSGNTELAVVQRNATSQLLGAGTAAKIEVKAEGASLTYVWNNNNEPVAADGTRIKGLDNKKILEIKPLKAEDTGDYTLVITGPGGSLTSGVHKLTVFSEAPQILENPPEFDPAIVSGTFTYQIPVNPDSKKTPTAYAATGLPPGLKLDTKTGLITGKPTAVSKDPLGYLVKLTASNGPKSKSEVSGRLIVSAFPANAIGSFVAPVSRGAVNADLGGLFELTTTITGTFTGKLTLGTTLYPLKGVLDATAGSLLVQGRQEFPRKAPLTALVLTFTLDAATNRVSTAQITDGTAPITFTGWRNKWSKTDSAITTYTAYHTFTLDIPEALKNTAGVPKGNGFGSITLTADGKATYAGKLADGELITGSSLLGPDGQLAYFKIHYTTALKGSVAGAFDLDAQTLAGSLTWWRPANLAASNRTYRNGFPQVVDLTAKGGRYGLTTGKVFLNVDAGSAARLVFADGGIEVPVPTPEISLTIAAKSKAVLPANATVNPRKPALTLTDKSGLIKGSFNLEDANPVPNGKPALIKRTVTFEGIAIPEGNVTRAYGYFLLPQLPGETAPVSTTTPILSGQVILEPVVSAQ</sequence>
<dbReference type="InterPro" id="IPR012332">
    <property type="entry name" value="Autotransporter_pectin_lyase_C"/>
</dbReference>
<dbReference type="SUPFAM" id="SSF49313">
    <property type="entry name" value="Cadherin-like"/>
    <property type="match status" value="1"/>
</dbReference>
<dbReference type="NCBIfam" id="TIGR02601">
    <property type="entry name" value="autotrns_rpt"/>
    <property type="match status" value="6"/>
</dbReference>
<evidence type="ECO:0000313" key="5">
    <source>
        <dbReference type="EMBL" id="GEP43941.1"/>
    </source>
</evidence>
<dbReference type="InterPro" id="IPR013425">
    <property type="entry name" value="Autotrns_rpt"/>
</dbReference>
<keyword evidence="1 3" id="KW-0732">Signal</keyword>
<dbReference type="InterPro" id="IPR013098">
    <property type="entry name" value="Ig_I-set"/>
</dbReference>
<dbReference type="SMART" id="SM00408">
    <property type="entry name" value="IGc2"/>
    <property type="match status" value="3"/>
</dbReference>
<feature type="signal peptide" evidence="3">
    <location>
        <begin position="1"/>
        <end position="23"/>
    </location>
</feature>
<protein>
    <recommendedName>
        <fullName evidence="4">Ig-like domain-containing protein</fullName>
    </recommendedName>
</protein>
<feature type="chain" id="PRO_5021764360" description="Ig-like domain-containing protein" evidence="3">
    <location>
        <begin position="24"/>
        <end position="2583"/>
    </location>
</feature>
<dbReference type="GO" id="GO:0005886">
    <property type="term" value="C:plasma membrane"/>
    <property type="evidence" value="ECO:0007669"/>
    <property type="project" value="TreeGrafter"/>
</dbReference>
<name>A0A512MC60_9BACT</name>
<dbReference type="InterPro" id="IPR036179">
    <property type="entry name" value="Ig-like_dom_sf"/>
</dbReference>
<dbReference type="Pfam" id="PF12951">
    <property type="entry name" value="PATR"/>
    <property type="match status" value="8"/>
</dbReference>
<proteinExistence type="predicted"/>
<dbReference type="PROSITE" id="PS50835">
    <property type="entry name" value="IG_LIKE"/>
    <property type="match status" value="1"/>
</dbReference>